<evidence type="ECO:0000313" key="3">
    <source>
        <dbReference type="Proteomes" id="UP000426246"/>
    </source>
</evidence>
<evidence type="ECO:0000313" key="2">
    <source>
        <dbReference type="EMBL" id="QGQ95059.1"/>
    </source>
</evidence>
<dbReference type="RefSeq" id="WP_155700074.1">
    <property type="nucleotide sequence ID" value="NZ_CP034235.1"/>
</dbReference>
<keyword evidence="3" id="KW-1185">Reference proteome</keyword>
<gene>
    <name evidence="2" type="ORF">EHS13_09275</name>
</gene>
<sequence length="145" mass="15677">MNPKRIIIVGTMAIAITFSAGMFGNDANAQTLSISIDKSGNYNKETIPSADPTYTATTDEDITQILGLESDEALYEALYTGNSLADIADNNQIPIQDVIDLQVAELTQQLDSRLASGSITPVTYLLQKSELPDIVTKSIHVRMTP</sequence>
<dbReference type="KEGG" id="ppsc:EHS13_09275"/>
<dbReference type="EMBL" id="CP034235">
    <property type="protein sequence ID" value="QGQ95059.1"/>
    <property type="molecule type" value="Genomic_DNA"/>
</dbReference>
<proteinExistence type="predicted"/>
<feature type="chain" id="PRO_5039542971" description="LysM domain-containing protein" evidence="1">
    <location>
        <begin position="23"/>
        <end position="145"/>
    </location>
</feature>
<feature type="signal peptide" evidence="1">
    <location>
        <begin position="1"/>
        <end position="22"/>
    </location>
</feature>
<dbReference type="AlphaFoldDB" id="A0A6B8RG22"/>
<keyword evidence="1" id="KW-0732">Signal</keyword>
<protein>
    <recommendedName>
        <fullName evidence="4">LysM domain-containing protein</fullName>
    </recommendedName>
</protein>
<name>A0A6B8RG22_9BACL</name>
<evidence type="ECO:0000256" key="1">
    <source>
        <dbReference type="SAM" id="SignalP"/>
    </source>
</evidence>
<organism evidence="2 3">
    <name type="scientific">Paenibacillus psychroresistens</name>
    <dbReference type="NCBI Taxonomy" id="1778678"/>
    <lineage>
        <taxon>Bacteria</taxon>
        <taxon>Bacillati</taxon>
        <taxon>Bacillota</taxon>
        <taxon>Bacilli</taxon>
        <taxon>Bacillales</taxon>
        <taxon>Paenibacillaceae</taxon>
        <taxon>Paenibacillus</taxon>
    </lineage>
</organism>
<reference evidence="3" key="1">
    <citation type="submission" date="2018-11" db="EMBL/GenBank/DDBJ databases">
        <title>Complete genome sequence of Paenibacillus sp. ML311-T8.</title>
        <authorList>
            <person name="Nam Y.-D."/>
            <person name="Kang J."/>
            <person name="Chung W.-H."/>
            <person name="Park Y.S."/>
        </authorList>
    </citation>
    <scope>NUCLEOTIDE SEQUENCE [LARGE SCALE GENOMIC DNA]</scope>
    <source>
        <strain evidence="3">ML311-T8</strain>
    </source>
</reference>
<dbReference type="Proteomes" id="UP000426246">
    <property type="component" value="Chromosome"/>
</dbReference>
<dbReference type="OrthoDB" id="2678828at2"/>
<evidence type="ECO:0008006" key="4">
    <source>
        <dbReference type="Google" id="ProtNLM"/>
    </source>
</evidence>
<accession>A0A6B8RG22</accession>